<dbReference type="InterPro" id="IPR001469">
    <property type="entry name" value="ATP_synth_F1_dsu/esu"/>
</dbReference>
<dbReference type="InterPro" id="IPR020546">
    <property type="entry name" value="ATP_synth_F1_dsu/esu_N"/>
</dbReference>
<dbReference type="CDD" id="cd12152">
    <property type="entry name" value="F1-ATPase_delta"/>
    <property type="match status" value="1"/>
</dbReference>
<accession>A0A3B1C0E0</accession>
<dbReference type="Gene3D" id="2.60.15.10">
    <property type="entry name" value="F0F1 ATP synthase delta/epsilon subunit, N-terminal"/>
    <property type="match status" value="1"/>
</dbReference>
<protein>
    <submittedName>
        <fullName evidence="9">ATP synthase epsilon chain</fullName>
        <ecNumber evidence="9">3.6.3.14</ecNumber>
    </submittedName>
</protein>
<evidence type="ECO:0000256" key="6">
    <source>
        <dbReference type="ARBA" id="ARBA00023196"/>
    </source>
</evidence>
<dbReference type="SUPFAM" id="SSF51344">
    <property type="entry name" value="Epsilon subunit of F1F0-ATP synthase N-terminal domain"/>
    <property type="match status" value="1"/>
</dbReference>
<evidence type="ECO:0000259" key="8">
    <source>
        <dbReference type="Pfam" id="PF02823"/>
    </source>
</evidence>
<feature type="domain" description="ATP synthase F1 complex delta/epsilon subunit N-terminal" evidence="8">
    <location>
        <begin position="11"/>
        <end position="89"/>
    </location>
</feature>
<evidence type="ECO:0000256" key="2">
    <source>
        <dbReference type="ARBA" id="ARBA00005712"/>
    </source>
</evidence>
<dbReference type="EC" id="3.6.3.14" evidence="9"/>
<name>A0A3B1C0E0_9ZZZZ</name>
<comment type="similarity">
    <text evidence="2">Belongs to the ATPase epsilon chain family.</text>
</comment>
<dbReference type="GO" id="GO:0016787">
    <property type="term" value="F:hydrolase activity"/>
    <property type="evidence" value="ECO:0007669"/>
    <property type="project" value="UniProtKB-KW"/>
</dbReference>
<sequence length="145" mass="15502">MADTADISQSFALQVLTPSKLVEEADVTLATFPGVEGEFGVLPGHMPFITNLQPGVISYEQGGMPRHIAVSSGVVEALPERVIVLARTAELGGDVDVDRATTAKNDCDSQLSSISRDKDDWARLENKLKIATARIEASQGNKSSY</sequence>
<keyword evidence="7" id="KW-0066">ATP synthesis</keyword>
<keyword evidence="6" id="KW-0139">CF(1)</keyword>
<evidence type="ECO:0000256" key="1">
    <source>
        <dbReference type="ARBA" id="ARBA00004170"/>
    </source>
</evidence>
<dbReference type="NCBIfam" id="TIGR01216">
    <property type="entry name" value="ATP_synt_epsi"/>
    <property type="match status" value="1"/>
</dbReference>
<organism evidence="9">
    <name type="scientific">hydrothermal vent metagenome</name>
    <dbReference type="NCBI Taxonomy" id="652676"/>
    <lineage>
        <taxon>unclassified sequences</taxon>
        <taxon>metagenomes</taxon>
        <taxon>ecological metagenomes</taxon>
    </lineage>
</organism>
<dbReference type="InterPro" id="IPR036771">
    <property type="entry name" value="ATPsynth_dsu/esu_N"/>
</dbReference>
<evidence type="ECO:0000256" key="4">
    <source>
        <dbReference type="ARBA" id="ARBA00023065"/>
    </source>
</evidence>
<evidence type="ECO:0000256" key="5">
    <source>
        <dbReference type="ARBA" id="ARBA00023136"/>
    </source>
</evidence>
<keyword evidence="9" id="KW-0378">Hydrolase</keyword>
<dbReference type="EMBL" id="UOGA01000089">
    <property type="protein sequence ID" value="VAX17228.1"/>
    <property type="molecule type" value="Genomic_DNA"/>
</dbReference>
<keyword evidence="3" id="KW-0813">Transport</keyword>
<keyword evidence="5" id="KW-0472">Membrane</keyword>
<reference evidence="9" key="1">
    <citation type="submission" date="2018-06" db="EMBL/GenBank/DDBJ databases">
        <authorList>
            <person name="Zhirakovskaya E."/>
        </authorList>
    </citation>
    <scope>NUCLEOTIDE SEQUENCE</scope>
</reference>
<dbReference type="Pfam" id="PF02823">
    <property type="entry name" value="ATP-synt_DE_N"/>
    <property type="match status" value="1"/>
</dbReference>
<keyword evidence="4" id="KW-0406">Ion transport</keyword>
<evidence type="ECO:0000313" key="9">
    <source>
        <dbReference type="EMBL" id="VAX17228.1"/>
    </source>
</evidence>
<dbReference type="AlphaFoldDB" id="A0A3B1C0E0"/>
<proteinExistence type="inferred from homology"/>
<evidence type="ECO:0000256" key="3">
    <source>
        <dbReference type="ARBA" id="ARBA00022448"/>
    </source>
</evidence>
<dbReference type="HAMAP" id="MF_00530">
    <property type="entry name" value="ATP_synth_epsil_bac"/>
    <property type="match status" value="1"/>
</dbReference>
<dbReference type="GO" id="GO:0045259">
    <property type="term" value="C:proton-transporting ATP synthase complex"/>
    <property type="evidence" value="ECO:0007669"/>
    <property type="project" value="UniProtKB-KW"/>
</dbReference>
<comment type="subcellular location">
    <subcellularLocation>
        <location evidence="1">Membrane</location>
        <topology evidence="1">Peripheral membrane protein</topology>
    </subcellularLocation>
</comment>
<dbReference type="GO" id="GO:0046933">
    <property type="term" value="F:proton-transporting ATP synthase activity, rotational mechanism"/>
    <property type="evidence" value="ECO:0007669"/>
    <property type="project" value="InterPro"/>
</dbReference>
<dbReference type="PANTHER" id="PTHR13822:SF10">
    <property type="entry name" value="ATP SYNTHASE EPSILON CHAIN, CHLOROPLASTIC"/>
    <property type="match status" value="1"/>
</dbReference>
<dbReference type="PANTHER" id="PTHR13822">
    <property type="entry name" value="ATP SYNTHASE DELTA/EPSILON CHAIN"/>
    <property type="match status" value="1"/>
</dbReference>
<gene>
    <name evidence="9" type="ORF">MNBD_NITROSPINAE04-1846</name>
</gene>
<evidence type="ECO:0000256" key="7">
    <source>
        <dbReference type="ARBA" id="ARBA00023310"/>
    </source>
</evidence>